<dbReference type="AlphaFoldDB" id="A0A840V6C9"/>
<name>A0A840V6C9_9BACT</name>
<dbReference type="EMBL" id="JACHFD010000022">
    <property type="protein sequence ID" value="MBB5353203.1"/>
    <property type="molecule type" value="Genomic_DNA"/>
</dbReference>
<organism evidence="2 3">
    <name type="scientific">Haloferula luteola</name>
    <dbReference type="NCBI Taxonomy" id="595692"/>
    <lineage>
        <taxon>Bacteria</taxon>
        <taxon>Pseudomonadati</taxon>
        <taxon>Verrucomicrobiota</taxon>
        <taxon>Verrucomicrobiia</taxon>
        <taxon>Verrucomicrobiales</taxon>
        <taxon>Verrucomicrobiaceae</taxon>
        <taxon>Haloferula</taxon>
    </lineage>
</organism>
<keyword evidence="1" id="KW-1133">Transmembrane helix</keyword>
<comment type="caution">
    <text evidence="2">The sequence shown here is derived from an EMBL/GenBank/DDBJ whole genome shotgun (WGS) entry which is preliminary data.</text>
</comment>
<reference evidence="2 3" key="1">
    <citation type="submission" date="2020-08" db="EMBL/GenBank/DDBJ databases">
        <title>Genomic Encyclopedia of Type Strains, Phase IV (KMG-IV): sequencing the most valuable type-strain genomes for metagenomic binning, comparative biology and taxonomic classification.</title>
        <authorList>
            <person name="Goeker M."/>
        </authorList>
    </citation>
    <scope>NUCLEOTIDE SEQUENCE [LARGE SCALE GENOMIC DNA]</scope>
    <source>
        <strain evidence="2 3">YC6886</strain>
    </source>
</reference>
<evidence type="ECO:0000313" key="3">
    <source>
        <dbReference type="Proteomes" id="UP000557717"/>
    </source>
</evidence>
<keyword evidence="3" id="KW-1185">Reference proteome</keyword>
<evidence type="ECO:0000256" key="1">
    <source>
        <dbReference type="SAM" id="Phobius"/>
    </source>
</evidence>
<keyword evidence="1" id="KW-0472">Membrane</keyword>
<keyword evidence="1" id="KW-0812">Transmembrane</keyword>
<proteinExistence type="predicted"/>
<dbReference type="Proteomes" id="UP000557717">
    <property type="component" value="Unassembled WGS sequence"/>
</dbReference>
<protein>
    <submittedName>
        <fullName evidence="2">Succinate dehydrogenase hydrophobic anchor subunit</fullName>
    </submittedName>
</protein>
<feature type="transmembrane region" description="Helical" evidence="1">
    <location>
        <begin position="32"/>
        <end position="54"/>
    </location>
</feature>
<dbReference type="RefSeq" id="WP_184020855.1">
    <property type="nucleotide sequence ID" value="NZ_JACHFD010000022.1"/>
</dbReference>
<feature type="transmembrane region" description="Helical" evidence="1">
    <location>
        <begin position="74"/>
        <end position="94"/>
    </location>
</feature>
<accession>A0A840V6C9</accession>
<evidence type="ECO:0000313" key="2">
    <source>
        <dbReference type="EMBL" id="MBB5353203.1"/>
    </source>
</evidence>
<sequence>MLDRDPDKDKPDWDSFECWNGDERKERWTDRWIHGVMVVVALALVFFVTGVLGMLMGQRHLSIEQVMNDTSWTFWSRFVISGLAGVIATIWIYFRKIGSF</sequence>
<gene>
    <name evidence="2" type="ORF">HNR46_003458</name>
</gene>